<dbReference type="Proteomes" id="UP000188320">
    <property type="component" value="Unassembled WGS sequence"/>
</dbReference>
<feature type="domain" description="Cwf19-like C-terminal" evidence="1">
    <location>
        <begin position="533"/>
        <end position="603"/>
    </location>
</feature>
<protein>
    <submittedName>
        <fullName evidence="2">CWF19-like protein 1</fullName>
    </submittedName>
</protein>
<dbReference type="PANTHER" id="PTHR12072">
    <property type="entry name" value="CWF19, CELL CYCLE CONTROL PROTEIN"/>
    <property type="match status" value="1"/>
</dbReference>
<sequence>MPFRKRKRKRHSKSILLTLIHYIAKNRIVTGSVCGGYSGFFSRLCRLNQKAGGIIELILVAGKFFCNCAGSHTQDEIDNNTAGTGDAKELERLLGGEIKVPVQTIVFACNTCNKKVDGGNDAGDQQKCGNSCGCGYDCNCELPESISGKLENAKKEHKSFVQLCDNLFCYFGESNTNGGVFQSETGIRIGILGGIERIEGIEDHGKSEHCFFDKNDIVSIEQQLGKQLEIVSNSNQQEEGMPTQVGDNVTENSPRLDVLVTYQWPRDIDNRIINYNSNGKENVGTSGLLAELIGNTRPQYVFSTQREEFYEREPFYCSNLSGNRHTEGYGRGNKHQGNVRDGNNRIGGGIEEYTRFIGLGGYYGNLKEKLIKDMGNIQDVGDKGNLREGIKYQKWYYAVHIRPATKVQSGECEAPPVPTTITSCPFSKEEMTSESIVHTDPNFNGTAAGIGSNNNDFGINDDIDSGRVKRMKLQDGDSVNGESNEGFIRRPGNNYVCKICKARAAHFIHDCPLKTNRLTQQQQQQQMSGGDSMRWCWFCLSNPNLEKQLIIDIGQQVYIAAAKGGIPLQPQRLNDSGVASSGTNSGLQSGHVLIIPIDHYNAGNMESNQLVSPVPMDLLVIEKFKTEIINQGKTKYGIIKWIQIQSKRQGDNTTILSREDDDYGSGNSSSSDQVKNPSYIKICIPKVRVDADKSKATNGEYEVLFGLFDGSKYFDYQFVR</sequence>
<reference evidence="3" key="1">
    <citation type="submission" date="2017-01" db="EMBL/GenBank/DDBJ databases">
        <authorList>
            <person name="Wang Y."/>
            <person name="White M."/>
            <person name="Kvist S."/>
            <person name="Moncalvo J.-M."/>
        </authorList>
    </citation>
    <scope>NUCLEOTIDE SEQUENCE [LARGE SCALE GENOMIC DNA]</scope>
    <source>
        <strain evidence="3">COL-18-3</strain>
    </source>
</reference>
<comment type="caution">
    <text evidence="2">The sequence shown here is derived from an EMBL/GenBank/DDBJ whole genome shotgun (WGS) entry which is preliminary data.</text>
</comment>
<dbReference type="EMBL" id="LSSK01000009">
    <property type="protein sequence ID" value="OMH86232.1"/>
    <property type="molecule type" value="Genomic_DNA"/>
</dbReference>
<dbReference type="InterPro" id="IPR040194">
    <property type="entry name" value="Cwf19-like"/>
</dbReference>
<evidence type="ECO:0000259" key="1">
    <source>
        <dbReference type="Pfam" id="PF04677"/>
    </source>
</evidence>
<dbReference type="OrthoDB" id="444325at2759"/>
<evidence type="ECO:0000313" key="3">
    <source>
        <dbReference type="Proteomes" id="UP000188320"/>
    </source>
</evidence>
<gene>
    <name evidence="2" type="ORF">AX774_g123</name>
</gene>
<keyword evidence="3" id="KW-1185">Reference proteome</keyword>
<dbReference type="GO" id="GO:0000398">
    <property type="term" value="P:mRNA splicing, via spliceosome"/>
    <property type="evidence" value="ECO:0007669"/>
    <property type="project" value="TreeGrafter"/>
</dbReference>
<proteinExistence type="predicted"/>
<name>A0A1R1PZ39_ZANCU</name>
<dbReference type="InterPro" id="IPR006768">
    <property type="entry name" value="Cwf19-like_C_dom-1"/>
</dbReference>
<dbReference type="AlphaFoldDB" id="A0A1R1PZ39"/>
<dbReference type="GO" id="GO:0071014">
    <property type="term" value="C:post-mRNA release spliceosomal complex"/>
    <property type="evidence" value="ECO:0007669"/>
    <property type="project" value="TreeGrafter"/>
</dbReference>
<accession>A0A1R1PZ39</accession>
<organism evidence="2 3">
    <name type="scientific">Zancudomyces culisetae</name>
    <name type="common">Gut fungus</name>
    <name type="synonym">Smittium culisetae</name>
    <dbReference type="NCBI Taxonomy" id="1213189"/>
    <lineage>
        <taxon>Eukaryota</taxon>
        <taxon>Fungi</taxon>
        <taxon>Fungi incertae sedis</taxon>
        <taxon>Zoopagomycota</taxon>
        <taxon>Kickxellomycotina</taxon>
        <taxon>Harpellomycetes</taxon>
        <taxon>Harpellales</taxon>
        <taxon>Legeriomycetaceae</taxon>
        <taxon>Zancudomyces</taxon>
    </lineage>
</organism>
<dbReference type="PANTHER" id="PTHR12072:SF4">
    <property type="entry name" value="CWF19-LIKE PROTEIN 1"/>
    <property type="match status" value="1"/>
</dbReference>
<dbReference type="GO" id="GO:0061632">
    <property type="term" value="F:RNA lariat debranching enzyme activator activity"/>
    <property type="evidence" value="ECO:0007669"/>
    <property type="project" value="TreeGrafter"/>
</dbReference>
<dbReference type="Pfam" id="PF04677">
    <property type="entry name" value="CwfJ_C_1"/>
    <property type="match status" value="1"/>
</dbReference>
<evidence type="ECO:0000313" key="2">
    <source>
        <dbReference type="EMBL" id="OMH86232.1"/>
    </source>
</evidence>